<dbReference type="NCBIfam" id="NF010041">
    <property type="entry name" value="PRK13517.1-1"/>
    <property type="match status" value="1"/>
</dbReference>
<keyword evidence="1 5" id="KW-0436">Ligase</keyword>
<dbReference type="Proteomes" id="UP000306740">
    <property type="component" value="Unassembled WGS sequence"/>
</dbReference>
<dbReference type="PANTHER" id="PTHR34595:SF7">
    <property type="entry name" value="SLL1039 PROTEIN"/>
    <property type="match status" value="1"/>
</dbReference>
<reference evidence="8 9" key="1">
    <citation type="submission" date="2019-05" db="EMBL/GenBank/DDBJ databases">
        <title>Mumia sp. nov., isolated from the intestinal contents of plateau pika (Ochotona curzoniae) in the Qinghai-Tibet plateau of China.</title>
        <authorList>
            <person name="Tian Z."/>
        </authorList>
    </citation>
    <scope>NUCLEOTIDE SEQUENCE [LARGE SCALE GENOMIC DNA]</scope>
    <source>
        <strain evidence="9">527</strain>
        <strain evidence="8">Z527</strain>
    </source>
</reference>
<dbReference type="EMBL" id="VDFR01000109">
    <property type="protein sequence ID" value="TNC40509.1"/>
    <property type="molecule type" value="Genomic_DNA"/>
</dbReference>
<evidence type="ECO:0000313" key="9">
    <source>
        <dbReference type="Proteomes" id="UP000306740"/>
    </source>
</evidence>
<evidence type="ECO:0000313" key="7">
    <source>
        <dbReference type="EMBL" id="TNC40509.1"/>
    </source>
</evidence>
<evidence type="ECO:0000313" key="8">
    <source>
        <dbReference type="EMBL" id="TNC46292.1"/>
    </source>
</evidence>
<sequence>MTAELTLGAEEELHLIDRKTRTLSASAPQLLSRLPGESFSAELQRTTVETNTSVVTGLAALREELVSLREQLIAVAEPEGIGIAAVGTAPRSSYDEDFELTANGRFGRMQQQYRLLVDEQLICGTQIHVGVSDRDLAIDIAQRIGRDLPTLLALSASSPYWNGQDTGYASIRTILWQRWPTTGALPPLGSAKEYDALLEDLVASGVIADGKMAYFDVRPSSHAPTLELRVTDACPVVDDAILVAGLFRAMVRSAEIDIEQGVPYVPVAAPLQRAATWQAARAGLSGTLLDPSTHAERVPAPGVVRSLLERLRPALEELGDYDEVSELAARTLAQGTSADRQRAAYAESGSLDDVMDQVVAETQGPPSGLPAEFPALRSYPARAGDEVIGLGSRPRPVYSDVMAYVRERSREDLEKLQARRDAWSDDEGLSVLLDGETRRFEVDLVPRIINAHEWEMLSEGLEQRARALEAFLQDVYGPGRVIADGVVSEPDLVACPGWREDGRRLPQGVVRAPIMGFDLVRDERGEWRVLEDNLRNPSGLAYATAAREMLDTVVPDMARPDGLVDPHASLSLLGETLRACAERAGVGVDDEGALVLLATGPSSIAWYEHQRLARDGGMVLATGEDLVVRDGRVRLVDGDRVVDGIYVRLDDELETLTTEDGRALGTEIIDVASDGAVVLANAPGNGVADDKATYRVVPELIGYYLDERPLIESVPTYRTDDDAERRIVLERVGELVTKPVDGYGGHGVLVGPLASEGEIARRRTEIAKNQDGWVAQETVSLSSHPTLDHGRLEPRHVDLRLFVHVTGTEPGQVRAIPVGLTRVAGPRSLIVNSSQGGGAKDTWIIQD</sequence>
<dbReference type="Gene3D" id="3.30.1490.270">
    <property type="match status" value="1"/>
</dbReference>
<dbReference type="NCBIfam" id="TIGR02050">
    <property type="entry name" value="gshA_cyan_rel"/>
    <property type="match status" value="1"/>
</dbReference>
<dbReference type="EC" id="6.3.2.2" evidence="5"/>
<dbReference type="Gene3D" id="3.40.50.11290">
    <property type="match status" value="1"/>
</dbReference>
<dbReference type="GO" id="GO:0005524">
    <property type="term" value="F:ATP binding"/>
    <property type="evidence" value="ECO:0007669"/>
    <property type="project" value="UniProtKB-KW"/>
</dbReference>
<dbReference type="Gene3D" id="3.30.590.20">
    <property type="match status" value="1"/>
</dbReference>
<evidence type="ECO:0000256" key="3">
    <source>
        <dbReference type="ARBA" id="ARBA00022840"/>
    </source>
</evidence>
<dbReference type="AlphaFoldDB" id="A0A5C4MKN2"/>
<dbReference type="EMBL" id="VDFR01000057">
    <property type="protein sequence ID" value="TNC46292.1"/>
    <property type="molecule type" value="Genomic_DNA"/>
</dbReference>
<comment type="caution">
    <text evidence="8">The sequence shown here is derived from an EMBL/GenBank/DDBJ whole genome shotgun (WGS) entry which is preliminary data.</text>
</comment>
<dbReference type="InterPro" id="IPR006336">
    <property type="entry name" value="GCS2"/>
</dbReference>
<dbReference type="OrthoDB" id="9803842at2"/>
<dbReference type="PANTHER" id="PTHR34595">
    <property type="entry name" value="BLR5612 PROTEIN"/>
    <property type="match status" value="1"/>
</dbReference>
<accession>A0A5C4MKN2</accession>
<proteinExistence type="inferred from homology"/>
<evidence type="ECO:0000256" key="5">
    <source>
        <dbReference type="HAMAP-Rule" id="MF_01609"/>
    </source>
</evidence>
<dbReference type="GO" id="GO:0004357">
    <property type="term" value="F:glutamate-cysteine ligase activity"/>
    <property type="evidence" value="ECO:0007669"/>
    <property type="project" value="UniProtKB-EC"/>
</dbReference>
<dbReference type="Pfam" id="PF04107">
    <property type="entry name" value="GCS2"/>
    <property type="match status" value="1"/>
</dbReference>
<comment type="catalytic activity">
    <reaction evidence="4 5">
        <text>L-cysteine + L-glutamate + ATP = gamma-L-glutamyl-L-cysteine + ADP + phosphate + H(+)</text>
        <dbReference type="Rhea" id="RHEA:13285"/>
        <dbReference type="ChEBI" id="CHEBI:15378"/>
        <dbReference type="ChEBI" id="CHEBI:29985"/>
        <dbReference type="ChEBI" id="CHEBI:30616"/>
        <dbReference type="ChEBI" id="CHEBI:35235"/>
        <dbReference type="ChEBI" id="CHEBI:43474"/>
        <dbReference type="ChEBI" id="CHEBI:58173"/>
        <dbReference type="ChEBI" id="CHEBI:456216"/>
        <dbReference type="EC" id="6.3.2.2"/>
    </reaction>
</comment>
<dbReference type="HAMAP" id="MF_01609">
    <property type="entry name" value="Glu_cys_ligase_2"/>
    <property type="match status" value="1"/>
</dbReference>
<dbReference type="InterPro" id="IPR014746">
    <property type="entry name" value="Gln_synth/guanido_kin_cat_dom"/>
</dbReference>
<evidence type="ECO:0000256" key="1">
    <source>
        <dbReference type="ARBA" id="ARBA00022598"/>
    </source>
</evidence>
<evidence type="ECO:0000259" key="6">
    <source>
        <dbReference type="Pfam" id="PF14403"/>
    </source>
</evidence>
<organism evidence="8 9">
    <name type="scientific">Mumia zhuanghuii</name>
    <dbReference type="NCBI Taxonomy" id="2585211"/>
    <lineage>
        <taxon>Bacteria</taxon>
        <taxon>Bacillati</taxon>
        <taxon>Actinomycetota</taxon>
        <taxon>Actinomycetes</taxon>
        <taxon>Propionibacteriales</taxon>
        <taxon>Nocardioidaceae</taxon>
        <taxon>Mumia</taxon>
    </lineage>
</organism>
<dbReference type="SUPFAM" id="SSF56059">
    <property type="entry name" value="Glutathione synthetase ATP-binding domain-like"/>
    <property type="match status" value="1"/>
</dbReference>
<comment type="similarity">
    <text evidence="5">Belongs to the glutamate--cysteine ligase type 2 family. YbdK subfamily.</text>
</comment>
<dbReference type="SUPFAM" id="SSF55931">
    <property type="entry name" value="Glutamine synthetase/guanido kinase"/>
    <property type="match status" value="1"/>
</dbReference>
<name>A0A5C4MKN2_9ACTN</name>
<comment type="function">
    <text evidence="5">ATP-dependent carboxylate-amine ligase which exhibits weak glutamate--cysteine ligase activity.</text>
</comment>
<evidence type="ECO:0000256" key="4">
    <source>
        <dbReference type="ARBA" id="ARBA00048819"/>
    </source>
</evidence>
<dbReference type="GO" id="GO:0042398">
    <property type="term" value="P:modified amino acid biosynthetic process"/>
    <property type="evidence" value="ECO:0007669"/>
    <property type="project" value="InterPro"/>
</dbReference>
<keyword evidence="2 5" id="KW-0547">Nucleotide-binding</keyword>
<feature type="domain" description="Circularly permuted ATP-grasp type 2" evidence="6">
    <location>
        <begin position="446"/>
        <end position="824"/>
    </location>
</feature>
<keyword evidence="3 5" id="KW-0067">ATP-binding</keyword>
<dbReference type="RefSeq" id="WP_139105953.1">
    <property type="nucleotide sequence ID" value="NZ_VDFR01000057.1"/>
</dbReference>
<dbReference type="InterPro" id="IPR051680">
    <property type="entry name" value="ATP-dep_Glu-Cys_Ligase-2"/>
</dbReference>
<protein>
    <recommendedName>
        <fullName evidence="5">Putative glutamate--cysteine ligase 2</fullName>
        <ecNumber evidence="5">6.3.2.2</ecNumber>
    </recommendedName>
    <alternativeName>
        <fullName evidence="5">Gamma-glutamylcysteine synthetase 2</fullName>
        <shortName evidence="5">GCS 2</shortName>
        <shortName evidence="5">Gamma-GCS 2</shortName>
    </alternativeName>
</protein>
<evidence type="ECO:0000256" key="2">
    <source>
        <dbReference type="ARBA" id="ARBA00022741"/>
    </source>
</evidence>
<dbReference type="Pfam" id="PF14403">
    <property type="entry name" value="CP_ATPgrasp_2"/>
    <property type="match status" value="1"/>
</dbReference>
<dbReference type="InterPro" id="IPR011793">
    <property type="entry name" value="YbdK"/>
</dbReference>
<gene>
    <name evidence="8" type="ORF">FHE65_12690</name>
    <name evidence="7" type="ORF">FHE65_23125</name>
</gene>
<dbReference type="InterPro" id="IPR025841">
    <property type="entry name" value="CP_ATPgrasp_2"/>
</dbReference>